<accession>A0A9W8G7D3</accession>
<dbReference type="PANTHER" id="PTHR31649:SF1">
    <property type="entry name" value="FARNESOIC ACID O-METHYL TRANSFERASE DOMAIN-CONTAINING PROTEIN"/>
    <property type="match status" value="1"/>
</dbReference>
<feature type="region of interest" description="Disordered" evidence="1">
    <location>
        <begin position="18"/>
        <end position="89"/>
    </location>
</feature>
<dbReference type="AlphaFoldDB" id="A0A9W8G7D3"/>
<organism evidence="2 3">
    <name type="scientific">Coemansia spiralis</name>
    <dbReference type="NCBI Taxonomy" id="417178"/>
    <lineage>
        <taxon>Eukaryota</taxon>
        <taxon>Fungi</taxon>
        <taxon>Fungi incertae sedis</taxon>
        <taxon>Zoopagomycota</taxon>
        <taxon>Kickxellomycotina</taxon>
        <taxon>Kickxellomycetes</taxon>
        <taxon>Kickxellales</taxon>
        <taxon>Kickxellaceae</taxon>
        <taxon>Coemansia</taxon>
    </lineage>
</organism>
<gene>
    <name evidence="2" type="ORF">GGI25_003869</name>
</gene>
<evidence type="ECO:0000313" key="3">
    <source>
        <dbReference type="Proteomes" id="UP001151518"/>
    </source>
</evidence>
<name>A0A9W8G7D3_9FUNG</name>
<comment type="caution">
    <text evidence="2">The sequence shown here is derived from an EMBL/GenBank/DDBJ whole genome shotgun (WGS) entry which is preliminary data.</text>
</comment>
<dbReference type="Proteomes" id="UP001151518">
    <property type="component" value="Unassembled WGS sequence"/>
</dbReference>
<feature type="compositionally biased region" description="Gly residues" evidence="1">
    <location>
        <begin position="36"/>
        <end position="61"/>
    </location>
</feature>
<feature type="compositionally biased region" description="Gly residues" evidence="1">
    <location>
        <begin position="68"/>
        <end position="77"/>
    </location>
</feature>
<evidence type="ECO:0000256" key="1">
    <source>
        <dbReference type="SAM" id="MobiDB-lite"/>
    </source>
</evidence>
<proteinExistence type="predicted"/>
<dbReference type="OrthoDB" id="2142040at2759"/>
<protein>
    <submittedName>
        <fullName evidence="2">Uncharacterized protein</fullName>
    </submittedName>
</protein>
<dbReference type="PANTHER" id="PTHR31649">
    <property type="entry name" value="AGAP009604-PA"/>
    <property type="match status" value="1"/>
</dbReference>
<dbReference type="Pfam" id="PF11901">
    <property type="entry name" value="DM9"/>
    <property type="match status" value="1"/>
</dbReference>
<sequence length="241" mass="24993">MSVLIQLFEYLNMMSGNQQGMGQQGHHGGPPPYGQSGPGGGQGGPGAYGGRPPAGGGGPGGFIPPPGNGGGGNGGGYSQQHNMRGNANSSRGFQWVSAAGGFIPPNAVQGGIEVDGKPLFVARAMYKGGLHPGKAAEHIQDGGCSIGYGHKEVNLGEYQVLCGDASKLKWINQINELIIQGFTPVEGGYEETGEPLFIAKTMYDGSQQLGKCAPHIKKGMSFPYGHKEKTADKYLVLAYTN</sequence>
<dbReference type="InterPro" id="IPR006616">
    <property type="entry name" value="DM9_repeat"/>
</dbReference>
<evidence type="ECO:0000313" key="2">
    <source>
        <dbReference type="EMBL" id="KAJ2675774.1"/>
    </source>
</evidence>
<dbReference type="SMART" id="SM00696">
    <property type="entry name" value="DM9"/>
    <property type="match status" value="1"/>
</dbReference>
<reference evidence="2" key="1">
    <citation type="submission" date="2022-07" db="EMBL/GenBank/DDBJ databases">
        <title>Phylogenomic reconstructions and comparative analyses of Kickxellomycotina fungi.</title>
        <authorList>
            <person name="Reynolds N.K."/>
            <person name="Stajich J.E."/>
            <person name="Barry K."/>
            <person name="Grigoriev I.V."/>
            <person name="Crous P."/>
            <person name="Smith M.E."/>
        </authorList>
    </citation>
    <scope>NUCLEOTIDE SEQUENCE</scope>
    <source>
        <strain evidence="2">NRRL 3115</strain>
    </source>
</reference>
<dbReference type="EMBL" id="JANBTW010000045">
    <property type="protein sequence ID" value="KAJ2675774.1"/>
    <property type="molecule type" value="Genomic_DNA"/>
</dbReference>